<dbReference type="RefSeq" id="WP_205116593.1">
    <property type="nucleotide sequence ID" value="NZ_JAFBCM010000001.1"/>
</dbReference>
<proteinExistence type="predicted"/>
<dbReference type="Gene3D" id="2.60.120.10">
    <property type="entry name" value="Jelly Rolls"/>
    <property type="match status" value="1"/>
</dbReference>
<dbReference type="SUPFAM" id="SSF51206">
    <property type="entry name" value="cAMP-binding domain-like"/>
    <property type="match status" value="1"/>
</dbReference>
<keyword evidence="3" id="KW-1185">Reference proteome</keyword>
<dbReference type="Pfam" id="PF00027">
    <property type="entry name" value="cNMP_binding"/>
    <property type="match status" value="1"/>
</dbReference>
<accession>A0ABV7YLM9</accession>
<protein>
    <submittedName>
        <fullName evidence="2">Cyclic nucleotide-binding domain-containing protein</fullName>
    </submittedName>
</protein>
<dbReference type="Gene3D" id="3.10.450.50">
    <property type="match status" value="1"/>
</dbReference>
<sequence>MSEQNLATSRRWFELWDLQDLEGLIDLVDDDFIAIDQAKGQGFRGKDGLRRFLHSWADSFDMHNTADDLSYTSAGNKVVTEAVSRGTHTGTYAGVEATGQEVLLPIVIIQTYSEEGRFLSHEIYYDQLALVAQLLAKALPTLESRNLAVAASGSSELRFPAGANVITQGDPPENFYVILSGQVEVVKEGVVVATLGPSQFFGEVGLLNGEPRNATVRAVTELTTYVLAAEGFAAMIRSSLPTAGLLTDLARQRTTR</sequence>
<evidence type="ECO:0000313" key="2">
    <source>
        <dbReference type="EMBL" id="MFC3765576.1"/>
    </source>
</evidence>
<dbReference type="CDD" id="cd00038">
    <property type="entry name" value="CAP_ED"/>
    <property type="match status" value="1"/>
</dbReference>
<evidence type="ECO:0000259" key="1">
    <source>
        <dbReference type="PROSITE" id="PS50042"/>
    </source>
</evidence>
<dbReference type="InterPro" id="IPR014710">
    <property type="entry name" value="RmlC-like_jellyroll"/>
</dbReference>
<dbReference type="InterPro" id="IPR000595">
    <property type="entry name" value="cNMP-bd_dom"/>
</dbReference>
<gene>
    <name evidence="2" type="ORF">ACFOUW_32410</name>
</gene>
<dbReference type="PANTHER" id="PTHR23011">
    <property type="entry name" value="CYCLIC NUCLEOTIDE-BINDING DOMAIN CONTAINING PROTEIN"/>
    <property type="match status" value="1"/>
</dbReference>
<dbReference type="InterPro" id="IPR018490">
    <property type="entry name" value="cNMP-bd_dom_sf"/>
</dbReference>
<dbReference type="EMBL" id="JBHRZH010000041">
    <property type="protein sequence ID" value="MFC3765576.1"/>
    <property type="molecule type" value="Genomic_DNA"/>
</dbReference>
<feature type="domain" description="Cyclic nucleotide-binding" evidence="1">
    <location>
        <begin position="138"/>
        <end position="236"/>
    </location>
</feature>
<name>A0ABV7YLM9_9ACTN</name>
<dbReference type="SMART" id="SM00100">
    <property type="entry name" value="cNMP"/>
    <property type="match status" value="1"/>
</dbReference>
<dbReference type="PRINTS" id="PR00103">
    <property type="entry name" value="CAMPKINASE"/>
</dbReference>
<dbReference type="SUPFAM" id="SSF54427">
    <property type="entry name" value="NTF2-like"/>
    <property type="match status" value="1"/>
</dbReference>
<dbReference type="InterPro" id="IPR009959">
    <property type="entry name" value="Cyclase_SnoaL-like"/>
</dbReference>
<dbReference type="InterPro" id="IPR032710">
    <property type="entry name" value="NTF2-like_dom_sf"/>
</dbReference>
<reference evidence="3" key="1">
    <citation type="journal article" date="2019" name="Int. J. Syst. Evol. Microbiol.">
        <title>The Global Catalogue of Microorganisms (GCM) 10K type strain sequencing project: providing services to taxonomists for standard genome sequencing and annotation.</title>
        <authorList>
            <consortium name="The Broad Institute Genomics Platform"/>
            <consortium name="The Broad Institute Genome Sequencing Center for Infectious Disease"/>
            <person name="Wu L."/>
            <person name="Ma J."/>
        </authorList>
    </citation>
    <scope>NUCLEOTIDE SEQUENCE [LARGE SCALE GENOMIC DNA]</scope>
    <source>
        <strain evidence="3">CGMCC 4.7241</strain>
    </source>
</reference>
<dbReference type="Proteomes" id="UP001595699">
    <property type="component" value="Unassembled WGS sequence"/>
</dbReference>
<dbReference type="PROSITE" id="PS50042">
    <property type="entry name" value="CNMP_BINDING_3"/>
    <property type="match status" value="1"/>
</dbReference>
<dbReference type="PANTHER" id="PTHR23011:SF28">
    <property type="entry name" value="CYCLIC NUCLEOTIDE-BINDING DOMAIN CONTAINING PROTEIN"/>
    <property type="match status" value="1"/>
</dbReference>
<dbReference type="Pfam" id="PF07366">
    <property type="entry name" value="SnoaL"/>
    <property type="match status" value="1"/>
</dbReference>
<evidence type="ECO:0000313" key="3">
    <source>
        <dbReference type="Proteomes" id="UP001595699"/>
    </source>
</evidence>
<organism evidence="2 3">
    <name type="scientific">Tenggerimyces flavus</name>
    <dbReference type="NCBI Taxonomy" id="1708749"/>
    <lineage>
        <taxon>Bacteria</taxon>
        <taxon>Bacillati</taxon>
        <taxon>Actinomycetota</taxon>
        <taxon>Actinomycetes</taxon>
        <taxon>Propionibacteriales</taxon>
        <taxon>Nocardioidaceae</taxon>
        <taxon>Tenggerimyces</taxon>
    </lineage>
</organism>
<comment type="caution">
    <text evidence="2">The sequence shown here is derived from an EMBL/GenBank/DDBJ whole genome shotgun (WGS) entry which is preliminary data.</text>
</comment>